<proteinExistence type="inferred from homology"/>
<dbReference type="GO" id="GO:0006633">
    <property type="term" value="P:fatty acid biosynthetic process"/>
    <property type="evidence" value="ECO:0007669"/>
    <property type="project" value="TreeGrafter"/>
</dbReference>
<dbReference type="CDD" id="cd00834">
    <property type="entry name" value="KAS_I_II"/>
    <property type="match status" value="1"/>
</dbReference>
<evidence type="ECO:0000256" key="1">
    <source>
        <dbReference type="ARBA" id="ARBA00008467"/>
    </source>
</evidence>
<dbReference type="EMBL" id="QICS01000002">
    <property type="protein sequence ID" value="PXV93247.1"/>
    <property type="molecule type" value="Genomic_DNA"/>
</dbReference>
<comment type="similarity">
    <text evidence="1 3">Belongs to the thiolase-like superfamily. Beta-ketoacyl-ACP synthases family.</text>
</comment>
<dbReference type="AlphaFoldDB" id="A0A318EP84"/>
<comment type="caution">
    <text evidence="5">The sequence shown here is derived from an EMBL/GenBank/DDBJ whole genome shotgun (WGS) entry which is preliminary data.</text>
</comment>
<reference evidence="5 6" key="1">
    <citation type="submission" date="2018-05" db="EMBL/GenBank/DDBJ databases">
        <title>Genomic Encyclopedia of Type Strains, Phase IV (KMG-IV): sequencing the most valuable type-strain genomes for metagenomic binning, comparative biology and taxonomic classification.</title>
        <authorList>
            <person name="Goeker M."/>
        </authorList>
    </citation>
    <scope>NUCLEOTIDE SEQUENCE [LARGE SCALE GENOMIC DNA]</scope>
    <source>
        <strain evidence="5 6">DSM 28816</strain>
    </source>
</reference>
<dbReference type="InterPro" id="IPR020841">
    <property type="entry name" value="PKS_Beta-ketoAc_synthase_dom"/>
</dbReference>
<dbReference type="GO" id="GO:0004315">
    <property type="term" value="F:3-oxoacyl-[acyl-carrier-protein] synthase activity"/>
    <property type="evidence" value="ECO:0007669"/>
    <property type="project" value="TreeGrafter"/>
</dbReference>
<feature type="domain" description="Ketosynthase family 3 (KS3)" evidence="4">
    <location>
        <begin position="8"/>
        <end position="405"/>
    </location>
</feature>
<dbReference type="InterPro" id="IPR016039">
    <property type="entry name" value="Thiolase-like"/>
</dbReference>
<dbReference type="SUPFAM" id="SSF53901">
    <property type="entry name" value="Thiolase-like"/>
    <property type="match status" value="2"/>
</dbReference>
<dbReference type="Proteomes" id="UP000247523">
    <property type="component" value="Unassembled WGS sequence"/>
</dbReference>
<evidence type="ECO:0000313" key="6">
    <source>
        <dbReference type="Proteomes" id="UP000247523"/>
    </source>
</evidence>
<sequence>MNKMQKNDRRVVVTGMGIMTGAGKNVDEFYDALLNEKTGIKKCTIYDLNQLASDKVSQIDSVSTSRPYEINEETRLLTILNHVLQETWVDASLEKKKIEALYERCIISMGISVGLDEYRYEYINKKKAGNKNLEYLFQSPQNIIDFIRERTGIIGAYHINSSACSASTAAFGEACSAIKNNKADMALVLGVDPLSEFSLYGFNSLKNISPEGCKPFDKNRDGITIGEGGAALVLEEYENAKKRNAKIYAEVFGYGMGNDAYHVTSPDPSGDGAYYTMQMSMNEAGIDWTMLDYINAHGTGTIQNDSMEMEAANRLCTDNSHKVYMNSTKSLTGHCLGAAGAVEIIATVLAVYHDVVFGTYNLDECDNNYETLVIQKDKSKNIKVNYAISNSFAFAGNSASVLIGKVR</sequence>
<evidence type="ECO:0000256" key="2">
    <source>
        <dbReference type="ARBA" id="ARBA00022679"/>
    </source>
</evidence>
<evidence type="ECO:0000313" key="5">
    <source>
        <dbReference type="EMBL" id="PXV93247.1"/>
    </source>
</evidence>
<keyword evidence="2 3" id="KW-0808">Transferase</keyword>
<dbReference type="PANTHER" id="PTHR11712">
    <property type="entry name" value="POLYKETIDE SYNTHASE-RELATED"/>
    <property type="match status" value="1"/>
</dbReference>
<name>A0A318EP84_9FIRM</name>
<evidence type="ECO:0000259" key="4">
    <source>
        <dbReference type="PROSITE" id="PS52004"/>
    </source>
</evidence>
<dbReference type="InterPro" id="IPR014030">
    <property type="entry name" value="Ketoacyl_synth_N"/>
</dbReference>
<dbReference type="PROSITE" id="PS52004">
    <property type="entry name" value="KS3_2"/>
    <property type="match status" value="1"/>
</dbReference>
<evidence type="ECO:0000256" key="3">
    <source>
        <dbReference type="RuleBase" id="RU003694"/>
    </source>
</evidence>
<protein>
    <submittedName>
        <fullName evidence="5">3-oxoacyl-[acyl-carrier-protein] synthase II</fullName>
    </submittedName>
</protein>
<dbReference type="Pfam" id="PF02801">
    <property type="entry name" value="Ketoacyl-synt_C"/>
    <property type="match status" value="1"/>
</dbReference>
<dbReference type="InterPro" id="IPR000794">
    <property type="entry name" value="Beta-ketoacyl_synthase"/>
</dbReference>
<gene>
    <name evidence="5" type="ORF">C8E03_10213</name>
</gene>
<dbReference type="PANTHER" id="PTHR11712:SF336">
    <property type="entry name" value="3-OXOACYL-[ACYL-CARRIER-PROTEIN] SYNTHASE, MITOCHONDRIAL"/>
    <property type="match status" value="1"/>
</dbReference>
<dbReference type="SMART" id="SM00825">
    <property type="entry name" value="PKS_KS"/>
    <property type="match status" value="1"/>
</dbReference>
<dbReference type="Pfam" id="PF00109">
    <property type="entry name" value="ketoacyl-synt"/>
    <property type="match status" value="1"/>
</dbReference>
<dbReference type="InterPro" id="IPR014031">
    <property type="entry name" value="Ketoacyl_synth_C"/>
</dbReference>
<accession>A0A318EP84</accession>
<organism evidence="5 6">
    <name type="scientific">Lachnotalea glycerini</name>
    <dbReference type="NCBI Taxonomy" id="1763509"/>
    <lineage>
        <taxon>Bacteria</taxon>
        <taxon>Bacillati</taxon>
        <taxon>Bacillota</taxon>
        <taxon>Clostridia</taxon>
        <taxon>Lachnospirales</taxon>
        <taxon>Lachnospiraceae</taxon>
        <taxon>Lachnotalea</taxon>
    </lineage>
</organism>
<dbReference type="Gene3D" id="3.40.47.10">
    <property type="match status" value="1"/>
</dbReference>